<dbReference type="Proteomes" id="UP000050874">
    <property type="component" value="Unassembled WGS sequence"/>
</dbReference>
<dbReference type="InterPro" id="IPR009075">
    <property type="entry name" value="AcylCo_DH/oxidase_C"/>
</dbReference>
<dbReference type="SUPFAM" id="SSF47203">
    <property type="entry name" value="Acyl-CoA dehydrogenase C-terminal domain-like"/>
    <property type="match status" value="1"/>
</dbReference>
<evidence type="ECO:0000259" key="6">
    <source>
        <dbReference type="Pfam" id="PF00441"/>
    </source>
</evidence>
<evidence type="ECO:0000256" key="2">
    <source>
        <dbReference type="ARBA" id="ARBA00009347"/>
    </source>
</evidence>
<sequence>MNFIFTEEHIQFKDAIKAFLKDECTPASIRSGWAEKKSFNQNRWKGLEELGVLSSNLSEEYGGLGMDQVALALMVEEMGYVGLPEPVAEQTFLINDLLDLLPAEMQKKIQEHHMSGASYISVSHPLAPNPLFLNESAGLLLFEEDSYQFVARHDLEFEEVASNDPSRELAKIKSINHSISSTENFEILNSAVSSRGALMTAAFLVGLSQKMIDLSSAYALDRTQFGKPIGSFQAVKHMLADVAVAIEFARPAVYRAAYSLADNNPKSALHCAHAKYMSSRAAELACKNSIQVHGAMGYTWEMDLHIFMRKAWSLMACWGNEDKQQDIIFNTLKSSKDELGVLYTF</sequence>
<keyword evidence="4" id="KW-0274">FAD</keyword>
<dbReference type="Gene3D" id="1.10.540.10">
    <property type="entry name" value="Acyl-CoA dehydrogenase/oxidase, N-terminal domain"/>
    <property type="match status" value="1"/>
</dbReference>
<dbReference type="GO" id="GO:0050660">
    <property type="term" value="F:flavin adenine dinucleotide binding"/>
    <property type="evidence" value="ECO:0007669"/>
    <property type="project" value="InterPro"/>
</dbReference>
<name>A0A0R2PR01_9GAMM</name>
<keyword evidence="5" id="KW-0560">Oxidoreductase</keyword>
<comment type="cofactor">
    <cofactor evidence="1">
        <name>FAD</name>
        <dbReference type="ChEBI" id="CHEBI:57692"/>
    </cofactor>
</comment>
<dbReference type="SUPFAM" id="SSF56645">
    <property type="entry name" value="Acyl-CoA dehydrogenase NM domain-like"/>
    <property type="match status" value="1"/>
</dbReference>
<feature type="domain" description="Acyl-CoA dehydrogenase/oxidase N-terminal" evidence="7">
    <location>
        <begin position="6"/>
        <end position="84"/>
    </location>
</feature>
<evidence type="ECO:0008006" key="10">
    <source>
        <dbReference type="Google" id="ProtNLM"/>
    </source>
</evidence>
<dbReference type="AlphaFoldDB" id="A0A0R2PR01"/>
<proteinExistence type="inferred from homology"/>
<accession>A0A0R2PR01</accession>
<organism evidence="8 9">
    <name type="scientific">SAR86 cluster bacterium BACL1 MAG-120920-bin57</name>
    <dbReference type="NCBI Taxonomy" id="1655571"/>
    <lineage>
        <taxon>Bacteria</taxon>
        <taxon>Pseudomonadati</taxon>
        <taxon>Pseudomonadota</taxon>
        <taxon>Gammaproteobacteria</taxon>
        <taxon>SAR86 cluster</taxon>
    </lineage>
</organism>
<protein>
    <recommendedName>
        <fullName evidence="10">Acyl-CoA dehydrogenase</fullName>
    </recommendedName>
</protein>
<evidence type="ECO:0000256" key="3">
    <source>
        <dbReference type="ARBA" id="ARBA00022630"/>
    </source>
</evidence>
<dbReference type="InterPro" id="IPR013786">
    <property type="entry name" value="AcylCoA_DH/ox_N"/>
</dbReference>
<dbReference type="InterPro" id="IPR037069">
    <property type="entry name" value="AcylCoA_DH/ox_N_sf"/>
</dbReference>
<dbReference type="GO" id="GO:0003995">
    <property type="term" value="F:acyl-CoA dehydrogenase activity"/>
    <property type="evidence" value="ECO:0007669"/>
    <property type="project" value="TreeGrafter"/>
</dbReference>
<comment type="similarity">
    <text evidence="2">Belongs to the acyl-CoA dehydrogenase family.</text>
</comment>
<dbReference type="InterPro" id="IPR036250">
    <property type="entry name" value="AcylCo_DH-like_C"/>
</dbReference>
<dbReference type="InterPro" id="IPR009100">
    <property type="entry name" value="AcylCoA_DH/oxidase_NM_dom_sf"/>
</dbReference>
<dbReference type="PANTHER" id="PTHR43884:SF20">
    <property type="entry name" value="ACYL-COA DEHYDROGENASE FADE28"/>
    <property type="match status" value="1"/>
</dbReference>
<feature type="domain" description="Acyl-CoA dehydrogenase/oxidase C-terminal" evidence="6">
    <location>
        <begin position="196"/>
        <end position="329"/>
    </location>
</feature>
<evidence type="ECO:0000313" key="9">
    <source>
        <dbReference type="Proteomes" id="UP000050874"/>
    </source>
</evidence>
<dbReference type="PANTHER" id="PTHR43884">
    <property type="entry name" value="ACYL-COA DEHYDROGENASE"/>
    <property type="match status" value="1"/>
</dbReference>
<gene>
    <name evidence="8" type="ORF">ABR63_04255</name>
</gene>
<dbReference type="Gene3D" id="1.20.140.10">
    <property type="entry name" value="Butyryl-CoA Dehydrogenase, subunit A, domain 3"/>
    <property type="match status" value="1"/>
</dbReference>
<evidence type="ECO:0000313" key="8">
    <source>
        <dbReference type="EMBL" id="KRO40425.1"/>
    </source>
</evidence>
<dbReference type="Pfam" id="PF00441">
    <property type="entry name" value="Acyl-CoA_dh_1"/>
    <property type="match status" value="1"/>
</dbReference>
<reference evidence="9" key="1">
    <citation type="submission" date="2015-10" db="EMBL/GenBank/DDBJ databases">
        <title>Metagenome-Assembled Genomes uncover a global brackish microbiome.</title>
        <authorList>
            <person name="Hugerth L.W."/>
            <person name="Larsson J."/>
            <person name="Alneberg J."/>
            <person name="Lindh M.V."/>
            <person name="Legrand C."/>
            <person name="Pinhassi J."/>
            <person name="Andersson A."/>
        </authorList>
    </citation>
    <scope>NUCLEOTIDE SEQUENCE [LARGE SCALE GENOMIC DNA]</scope>
</reference>
<dbReference type="EMBL" id="LIAV01000116">
    <property type="protein sequence ID" value="KRO40425.1"/>
    <property type="molecule type" value="Genomic_DNA"/>
</dbReference>
<comment type="caution">
    <text evidence="8">The sequence shown here is derived from an EMBL/GenBank/DDBJ whole genome shotgun (WGS) entry which is preliminary data.</text>
</comment>
<evidence type="ECO:0000256" key="4">
    <source>
        <dbReference type="ARBA" id="ARBA00022827"/>
    </source>
</evidence>
<evidence type="ECO:0000259" key="7">
    <source>
        <dbReference type="Pfam" id="PF02771"/>
    </source>
</evidence>
<evidence type="ECO:0000256" key="1">
    <source>
        <dbReference type="ARBA" id="ARBA00001974"/>
    </source>
</evidence>
<evidence type="ECO:0000256" key="5">
    <source>
        <dbReference type="ARBA" id="ARBA00023002"/>
    </source>
</evidence>
<dbReference type="Pfam" id="PF02771">
    <property type="entry name" value="Acyl-CoA_dh_N"/>
    <property type="match status" value="1"/>
</dbReference>
<keyword evidence="3" id="KW-0285">Flavoprotein</keyword>